<feature type="compositionally biased region" description="Acidic residues" evidence="1">
    <location>
        <begin position="14"/>
        <end position="27"/>
    </location>
</feature>
<comment type="caution">
    <text evidence="2">The sequence shown here is derived from an EMBL/GenBank/DDBJ whole genome shotgun (WGS) entry which is preliminary data.</text>
</comment>
<accession>A0ABQ5L164</accession>
<evidence type="ECO:0000313" key="3">
    <source>
        <dbReference type="Proteomes" id="UP001057375"/>
    </source>
</evidence>
<proteinExistence type="predicted"/>
<feature type="region of interest" description="Disordered" evidence="1">
    <location>
        <begin position="166"/>
        <end position="220"/>
    </location>
</feature>
<organism evidence="2 3">
    <name type="scientific">Aduncisulcus paluster</name>
    <dbReference type="NCBI Taxonomy" id="2918883"/>
    <lineage>
        <taxon>Eukaryota</taxon>
        <taxon>Metamonada</taxon>
        <taxon>Carpediemonas-like organisms</taxon>
        <taxon>Aduncisulcus</taxon>
    </lineage>
</organism>
<reference evidence="2" key="1">
    <citation type="submission" date="2022-03" db="EMBL/GenBank/DDBJ databases">
        <title>Draft genome sequence of Aduncisulcus paluster, a free-living microaerophilic Fornicata.</title>
        <authorList>
            <person name="Yuyama I."/>
            <person name="Kume K."/>
            <person name="Tamura T."/>
            <person name="Inagaki Y."/>
            <person name="Hashimoto T."/>
        </authorList>
    </citation>
    <scope>NUCLEOTIDE SEQUENCE</scope>
    <source>
        <strain evidence="2">NY0171</strain>
    </source>
</reference>
<dbReference type="Proteomes" id="UP001057375">
    <property type="component" value="Unassembled WGS sequence"/>
</dbReference>
<keyword evidence="3" id="KW-1185">Reference proteome</keyword>
<name>A0ABQ5L164_9EUKA</name>
<sequence length="220" mass="24923">MPPRRIRNARKEDEAEEDSQAEEESEESEKQPDVATNSQPGTDNQDVAKEEPEEQDESLLEAMVRLQRQVQLLQKKDARRARSISRFGEIELSRLDKLQESVIQALEGSEDFSSALEEVSLSFKAQETAITVADMLRRAEAYQIAFDVASQFPSRTTEHIAEIVARRLPPKRERPPGKAKPGWKKSSKTSGSFSRSSSEEKPLKCSKCGKFHRSKECPFQ</sequence>
<feature type="region of interest" description="Disordered" evidence="1">
    <location>
        <begin position="1"/>
        <end position="57"/>
    </location>
</feature>
<dbReference type="EMBL" id="BQXS01011377">
    <property type="protein sequence ID" value="GKT37075.1"/>
    <property type="molecule type" value="Genomic_DNA"/>
</dbReference>
<feature type="compositionally biased region" description="Polar residues" evidence="1">
    <location>
        <begin position="34"/>
        <end position="45"/>
    </location>
</feature>
<gene>
    <name evidence="2" type="ORF">ADUPG1_009931</name>
</gene>
<protein>
    <submittedName>
        <fullName evidence="2">Uncharacterized protein</fullName>
    </submittedName>
</protein>
<evidence type="ECO:0000313" key="2">
    <source>
        <dbReference type="EMBL" id="GKT37075.1"/>
    </source>
</evidence>
<evidence type="ECO:0000256" key="1">
    <source>
        <dbReference type="SAM" id="MobiDB-lite"/>
    </source>
</evidence>
<feature type="compositionally biased region" description="Basic and acidic residues" evidence="1">
    <location>
        <begin position="166"/>
        <end position="176"/>
    </location>
</feature>